<dbReference type="AlphaFoldDB" id="A0A6I6A7M5"/>
<gene>
    <name evidence="1" type="ORF">F1728_06625</name>
</gene>
<dbReference type="RefSeq" id="WP_155363448.1">
    <property type="nucleotide sequence ID" value="NZ_CP043930.1"/>
</dbReference>
<dbReference type="EMBL" id="CP043930">
    <property type="protein sequence ID" value="QGQ22367.1"/>
    <property type="molecule type" value="Genomic_DNA"/>
</dbReference>
<reference evidence="1 2" key="1">
    <citation type="submission" date="2019-09" db="EMBL/GenBank/DDBJ databases">
        <title>Gimesia benthica sp. nov., a novel bacterium isolated from deep-sea water of the Northwest Indian Ocean.</title>
        <authorList>
            <person name="Dai X."/>
        </authorList>
    </citation>
    <scope>NUCLEOTIDE SEQUENCE [LARGE SCALE GENOMIC DNA]</scope>
    <source>
        <strain evidence="1 2">E7</strain>
    </source>
</reference>
<accession>A0A6I6A7M5</accession>
<evidence type="ECO:0000313" key="1">
    <source>
        <dbReference type="EMBL" id="QGQ22367.1"/>
    </source>
</evidence>
<name>A0A6I6A7M5_9PLAN</name>
<keyword evidence="2" id="KW-1185">Reference proteome</keyword>
<sequence>MSRYSKWVKNDYEKLKALRATDLFQNHLLPDIKKGIVFPAVRGGKIDFYHLGRKLFSFDGKSFRSNIKYLVVLDQNRNGEVTEKGFQKLKLCQSFEDGYQQIKKNTKLYVDPESEQVSKVCKRHSYFLDSTGPIIVLDIELSLTAQEEDRTADRIDLILLNQESKQIRFFEVKTFKNKELKEANGHIPVVGQIGRYKEQLANEKRYKYLLESYLEYVEIINMLFGIKIPQPESIDRDVDLLIFDFGKPEQKILEENILPAFSDKFRVSVRGDAGGLSQGTLQKWWDE</sequence>
<organism evidence="1 2">
    <name type="scientific">Gimesia benthica</name>
    <dbReference type="NCBI Taxonomy" id="2608982"/>
    <lineage>
        <taxon>Bacteria</taxon>
        <taxon>Pseudomonadati</taxon>
        <taxon>Planctomycetota</taxon>
        <taxon>Planctomycetia</taxon>
        <taxon>Planctomycetales</taxon>
        <taxon>Planctomycetaceae</taxon>
        <taxon>Gimesia</taxon>
    </lineage>
</organism>
<dbReference type="KEGG" id="gim:F1728_06625"/>
<evidence type="ECO:0000313" key="2">
    <source>
        <dbReference type="Proteomes" id="UP000427281"/>
    </source>
</evidence>
<protein>
    <submittedName>
        <fullName evidence="1">Uncharacterized protein</fullName>
    </submittedName>
</protein>
<proteinExistence type="predicted"/>
<dbReference type="Proteomes" id="UP000427281">
    <property type="component" value="Chromosome"/>
</dbReference>